<proteinExistence type="predicted"/>
<evidence type="ECO:0000313" key="2">
    <source>
        <dbReference type="Proteomes" id="UP000827092"/>
    </source>
</evidence>
<dbReference type="EMBL" id="JAFNEN010000181">
    <property type="protein sequence ID" value="KAG8190534.1"/>
    <property type="molecule type" value="Genomic_DNA"/>
</dbReference>
<dbReference type="AlphaFoldDB" id="A0AAV6V1Z6"/>
<protein>
    <submittedName>
        <fullName evidence="1">Uncharacterized protein</fullName>
    </submittedName>
</protein>
<keyword evidence="2" id="KW-1185">Reference proteome</keyword>
<name>A0AAV6V1Z6_9ARAC</name>
<sequence>MDCSLHCRQAKPTTWWQSCRAHVGYTPIITGILMTSRAEDTDLVFFVGAQVSFDRVCGGSPMKVVHGLEVLESNV</sequence>
<organism evidence="1 2">
    <name type="scientific">Oedothorax gibbosus</name>
    <dbReference type="NCBI Taxonomy" id="931172"/>
    <lineage>
        <taxon>Eukaryota</taxon>
        <taxon>Metazoa</taxon>
        <taxon>Ecdysozoa</taxon>
        <taxon>Arthropoda</taxon>
        <taxon>Chelicerata</taxon>
        <taxon>Arachnida</taxon>
        <taxon>Araneae</taxon>
        <taxon>Araneomorphae</taxon>
        <taxon>Entelegynae</taxon>
        <taxon>Araneoidea</taxon>
        <taxon>Linyphiidae</taxon>
        <taxon>Erigoninae</taxon>
        <taxon>Oedothorax</taxon>
    </lineage>
</organism>
<dbReference type="Proteomes" id="UP000827092">
    <property type="component" value="Unassembled WGS sequence"/>
</dbReference>
<evidence type="ECO:0000313" key="1">
    <source>
        <dbReference type="EMBL" id="KAG8190534.1"/>
    </source>
</evidence>
<gene>
    <name evidence="1" type="ORF">JTE90_004109</name>
</gene>
<accession>A0AAV6V1Z6</accession>
<comment type="caution">
    <text evidence="1">The sequence shown here is derived from an EMBL/GenBank/DDBJ whole genome shotgun (WGS) entry which is preliminary data.</text>
</comment>
<reference evidence="1 2" key="1">
    <citation type="journal article" date="2022" name="Nat. Ecol. Evol.">
        <title>A masculinizing supergene underlies an exaggerated male reproductive morph in a spider.</title>
        <authorList>
            <person name="Hendrickx F."/>
            <person name="De Corte Z."/>
            <person name="Sonet G."/>
            <person name="Van Belleghem S.M."/>
            <person name="Kostlbacher S."/>
            <person name="Vangestel C."/>
        </authorList>
    </citation>
    <scope>NUCLEOTIDE SEQUENCE [LARGE SCALE GENOMIC DNA]</scope>
    <source>
        <strain evidence="1">W744_W776</strain>
    </source>
</reference>